<dbReference type="InterPro" id="IPR052255">
    <property type="entry name" value="RNA_pol_II_subunit5-mediator"/>
</dbReference>
<gene>
    <name evidence="6" type="primary">URI1_2</name>
    <name evidence="6" type="ORF">HK105_206887</name>
</gene>
<dbReference type="InterPro" id="IPR004127">
    <property type="entry name" value="Prefoldin_subunit_alpha"/>
</dbReference>
<dbReference type="SUPFAM" id="SSF46579">
    <property type="entry name" value="Prefoldin"/>
    <property type="match status" value="1"/>
</dbReference>
<keyword evidence="4" id="KW-0175">Coiled coil</keyword>
<dbReference type="Pfam" id="PF02996">
    <property type="entry name" value="Prefoldin"/>
    <property type="match status" value="1"/>
</dbReference>
<comment type="subcellular location">
    <subcellularLocation>
        <location evidence="1">Nucleus</location>
    </subcellularLocation>
</comment>
<keyword evidence="7" id="KW-1185">Reference proteome</keyword>
<dbReference type="InterPro" id="IPR009053">
    <property type="entry name" value="Prefoldin"/>
</dbReference>
<feature type="region of interest" description="Disordered" evidence="5">
    <location>
        <begin position="232"/>
        <end position="277"/>
    </location>
</feature>
<feature type="coiled-coil region" evidence="4">
    <location>
        <begin position="100"/>
        <end position="127"/>
    </location>
</feature>
<dbReference type="EMBL" id="JADGIZ020000044">
    <property type="protein sequence ID" value="KAL2913585.1"/>
    <property type="molecule type" value="Genomic_DNA"/>
</dbReference>
<keyword evidence="2" id="KW-0539">Nucleus</keyword>
<feature type="region of interest" description="Disordered" evidence="5">
    <location>
        <begin position="150"/>
        <end position="182"/>
    </location>
</feature>
<dbReference type="Proteomes" id="UP001527925">
    <property type="component" value="Unassembled WGS sequence"/>
</dbReference>
<evidence type="ECO:0000256" key="3">
    <source>
        <dbReference type="ARBA" id="ARBA00038295"/>
    </source>
</evidence>
<dbReference type="Gene3D" id="1.10.287.370">
    <property type="match status" value="1"/>
</dbReference>
<evidence type="ECO:0000313" key="7">
    <source>
        <dbReference type="Proteomes" id="UP001527925"/>
    </source>
</evidence>
<name>A0ABR4N263_9FUNG</name>
<dbReference type="CDD" id="cd23159">
    <property type="entry name" value="Prefoldin_URI1"/>
    <property type="match status" value="1"/>
</dbReference>
<sequence>MSTADDLATFTKRLDEARSQLEERTKEWTSRRKELDALGDFLAAVEKRFRLPVMVPIGTSNMAFMPGEVHHTHEVTVSLGANWFAETSLANARRIQADRRKHVDEQMERSEVLLKDLETKAMLVRDERRLVDGDGDEVNEEGLKYVEINEPYVEPTEPRQPAVSGAKPVHGREAPADGEGMDDFDRQLLDRIRQMEIDEDAEGGSDADELRVEEGAGITVLPVRTQVVERGFESEEISDESGSESDGEADAAARPQRMPDSDDETDEESDVDEQMFGKQLSAEYLRKRRQMVAANMLQPASAIASVEETGIVDDDVDGSVDARAFRPPPPSERQMQQIRQRIAQEIAAETAAGAMPARLAAQGSASVAAQSDAAQAATATAVEQRSSVQQTVVERTEAELKPRTVQIAAPNVKVSRFRQQAQARRSN</sequence>
<evidence type="ECO:0000256" key="1">
    <source>
        <dbReference type="ARBA" id="ARBA00004123"/>
    </source>
</evidence>
<reference evidence="6 7" key="1">
    <citation type="submission" date="2023-09" db="EMBL/GenBank/DDBJ databases">
        <title>Pangenome analysis of Batrachochytrium dendrobatidis and related Chytrids.</title>
        <authorList>
            <person name="Yacoub M.N."/>
            <person name="Stajich J.E."/>
            <person name="James T.Y."/>
        </authorList>
    </citation>
    <scope>NUCLEOTIDE SEQUENCE [LARGE SCALE GENOMIC DNA]</scope>
    <source>
        <strain evidence="6 7">JEL0888</strain>
    </source>
</reference>
<evidence type="ECO:0000256" key="2">
    <source>
        <dbReference type="ARBA" id="ARBA00023242"/>
    </source>
</evidence>
<organism evidence="6 7">
    <name type="scientific">Polyrhizophydium stewartii</name>
    <dbReference type="NCBI Taxonomy" id="2732419"/>
    <lineage>
        <taxon>Eukaryota</taxon>
        <taxon>Fungi</taxon>
        <taxon>Fungi incertae sedis</taxon>
        <taxon>Chytridiomycota</taxon>
        <taxon>Chytridiomycota incertae sedis</taxon>
        <taxon>Chytridiomycetes</taxon>
        <taxon>Rhizophydiales</taxon>
        <taxon>Rhizophydiales incertae sedis</taxon>
        <taxon>Polyrhizophydium</taxon>
    </lineage>
</organism>
<dbReference type="PANTHER" id="PTHR15111:SF0">
    <property type="entry name" value="UNCONVENTIONAL PREFOLDIN RPB5 INTERACTOR 1"/>
    <property type="match status" value="1"/>
</dbReference>
<evidence type="ECO:0000313" key="6">
    <source>
        <dbReference type="EMBL" id="KAL2913585.1"/>
    </source>
</evidence>
<feature type="compositionally biased region" description="Acidic residues" evidence="5">
    <location>
        <begin position="261"/>
        <end position="273"/>
    </location>
</feature>
<proteinExistence type="inferred from homology"/>
<comment type="caution">
    <text evidence="6">The sequence shown here is derived from an EMBL/GenBank/DDBJ whole genome shotgun (WGS) entry which is preliminary data.</text>
</comment>
<feature type="compositionally biased region" description="Acidic residues" evidence="5">
    <location>
        <begin position="234"/>
        <end position="249"/>
    </location>
</feature>
<evidence type="ECO:0000256" key="4">
    <source>
        <dbReference type="SAM" id="Coils"/>
    </source>
</evidence>
<evidence type="ECO:0000256" key="5">
    <source>
        <dbReference type="SAM" id="MobiDB-lite"/>
    </source>
</evidence>
<accession>A0ABR4N263</accession>
<protein>
    <submittedName>
        <fullName evidence="6">Uri1, prefoldin-like chaperone</fullName>
    </submittedName>
</protein>
<comment type="similarity">
    <text evidence="3">Belongs to the RNA polymerase II subunit 5-mediating protein family.</text>
</comment>
<dbReference type="PANTHER" id="PTHR15111">
    <property type="entry name" value="RNA POLYMERASE II SUBUNIT 5-MEDIATING PROTEIN NNX3"/>
    <property type="match status" value="1"/>
</dbReference>